<dbReference type="RefSeq" id="WP_054466867.1">
    <property type="nucleotide sequence ID" value="NZ_CP159837.1"/>
</dbReference>
<evidence type="ECO:0000256" key="1">
    <source>
        <dbReference type="ARBA" id="ARBA00004127"/>
    </source>
</evidence>
<sequence>MSFSIQSLYNWYRNTVRNPKYRWWVVLATVVYLLSPFDISPDFLPIVGQIDDIALATLLISELSQMAIEYFKSRQSPLGNNKVPGVHESENPTTNPTVDVETTPIE</sequence>
<dbReference type="EMBL" id="CP159837">
    <property type="protein sequence ID" value="XCM35524.1"/>
    <property type="molecule type" value="Genomic_DNA"/>
</dbReference>
<reference evidence="8" key="1">
    <citation type="submission" date="2024-07" db="EMBL/GenBank/DDBJ databases">
        <authorList>
            <person name="Kim Y.J."/>
            <person name="Jeong J.Y."/>
        </authorList>
    </citation>
    <scope>NUCLEOTIDE SEQUENCE</scope>
    <source>
        <strain evidence="8">GIHE-MW2</strain>
    </source>
</reference>
<name>A0AAU8J9P3_9CYAN</name>
<comment type="subcellular location">
    <subcellularLocation>
        <location evidence="1">Endomembrane system</location>
        <topology evidence="1">Multi-pass membrane protein</topology>
    </subcellularLocation>
</comment>
<organism evidence="8">
    <name type="scientific">Planktothricoides raciborskii GIHE-MW2</name>
    <dbReference type="NCBI Taxonomy" id="2792601"/>
    <lineage>
        <taxon>Bacteria</taxon>
        <taxon>Bacillati</taxon>
        <taxon>Cyanobacteriota</taxon>
        <taxon>Cyanophyceae</taxon>
        <taxon>Oscillatoriophycideae</taxon>
        <taxon>Oscillatoriales</taxon>
        <taxon>Oscillatoriaceae</taxon>
        <taxon>Planktothricoides</taxon>
    </lineage>
</organism>
<evidence type="ECO:0000256" key="6">
    <source>
        <dbReference type="SAM" id="Phobius"/>
    </source>
</evidence>
<proteinExistence type="predicted"/>
<feature type="domain" description="DUF1232" evidence="7">
    <location>
        <begin position="23"/>
        <end position="58"/>
    </location>
</feature>
<dbReference type="GO" id="GO:0012505">
    <property type="term" value="C:endomembrane system"/>
    <property type="evidence" value="ECO:0007669"/>
    <property type="project" value="UniProtKB-SubCell"/>
</dbReference>
<keyword evidence="4 6" id="KW-0472">Membrane</keyword>
<feature type="transmembrane region" description="Helical" evidence="6">
    <location>
        <begin position="21"/>
        <end position="37"/>
    </location>
</feature>
<evidence type="ECO:0000256" key="3">
    <source>
        <dbReference type="ARBA" id="ARBA00022989"/>
    </source>
</evidence>
<evidence type="ECO:0000256" key="4">
    <source>
        <dbReference type="ARBA" id="ARBA00023136"/>
    </source>
</evidence>
<keyword evidence="2 6" id="KW-0812">Transmembrane</keyword>
<keyword evidence="3 6" id="KW-1133">Transmembrane helix</keyword>
<evidence type="ECO:0000256" key="5">
    <source>
        <dbReference type="SAM" id="MobiDB-lite"/>
    </source>
</evidence>
<dbReference type="AlphaFoldDB" id="A0AAU8J9P3"/>
<feature type="region of interest" description="Disordered" evidence="5">
    <location>
        <begin position="78"/>
        <end position="106"/>
    </location>
</feature>
<evidence type="ECO:0000256" key="2">
    <source>
        <dbReference type="ARBA" id="ARBA00022692"/>
    </source>
</evidence>
<gene>
    <name evidence="8" type="ORF">ABWT76_004213</name>
</gene>
<dbReference type="Pfam" id="PF06803">
    <property type="entry name" value="DUF1232"/>
    <property type="match status" value="1"/>
</dbReference>
<accession>A0AAU8J9P3</accession>
<evidence type="ECO:0000259" key="7">
    <source>
        <dbReference type="Pfam" id="PF06803"/>
    </source>
</evidence>
<dbReference type="InterPro" id="IPR010652">
    <property type="entry name" value="DUF1232"/>
</dbReference>
<protein>
    <submittedName>
        <fullName evidence="8">YkvA family protein</fullName>
    </submittedName>
</protein>
<evidence type="ECO:0000313" key="8">
    <source>
        <dbReference type="EMBL" id="XCM35524.1"/>
    </source>
</evidence>